<dbReference type="SUPFAM" id="SSF53335">
    <property type="entry name" value="S-adenosyl-L-methionine-dependent methyltransferases"/>
    <property type="match status" value="1"/>
</dbReference>
<organism evidence="5 6">
    <name type="scientific">Adiantum capillus-veneris</name>
    <name type="common">Maidenhair fern</name>
    <dbReference type="NCBI Taxonomy" id="13818"/>
    <lineage>
        <taxon>Eukaryota</taxon>
        <taxon>Viridiplantae</taxon>
        <taxon>Streptophyta</taxon>
        <taxon>Embryophyta</taxon>
        <taxon>Tracheophyta</taxon>
        <taxon>Polypodiopsida</taxon>
        <taxon>Polypodiidae</taxon>
        <taxon>Polypodiales</taxon>
        <taxon>Pteridineae</taxon>
        <taxon>Pteridaceae</taxon>
        <taxon>Vittarioideae</taxon>
        <taxon>Adiantum</taxon>
    </lineage>
</organism>
<reference evidence="5" key="1">
    <citation type="submission" date="2021-01" db="EMBL/GenBank/DDBJ databases">
        <title>Adiantum capillus-veneris genome.</title>
        <authorList>
            <person name="Fang Y."/>
            <person name="Liao Q."/>
        </authorList>
    </citation>
    <scope>NUCLEOTIDE SEQUENCE</scope>
    <source>
        <strain evidence="5">H3</strain>
        <tissue evidence="5">Leaf</tissue>
    </source>
</reference>
<dbReference type="OrthoDB" id="417697at2759"/>
<dbReference type="GO" id="GO:0008173">
    <property type="term" value="F:RNA methyltransferase activity"/>
    <property type="evidence" value="ECO:0007669"/>
    <property type="project" value="UniProtKB-ARBA"/>
</dbReference>
<dbReference type="CDD" id="cd02440">
    <property type="entry name" value="AdoMet_MTases"/>
    <property type="match status" value="1"/>
</dbReference>
<evidence type="ECO:0000313" key="5">
    <source>
        <dbReference type="EMBL" id="KAI5083842.1"/>
    </source>
</evidence>
<dbReference type="EMBL" id="JABFUD020000001">
    <property type="protein sequence ID" value="KAI5083842.1"/>
    <property type="molecule type" value="Genomic_DNA"/>
</dbReference>
<evidence type="ECO:0000256" key="3">
    <source>
        <dbReference type="ARBA" id="ARBA00022679"/>
    </source>
</evidence>
<evidence type="ECO:0000256" key="4">
    <source>
        <dbReference type="PIRNR" id="PIRNR037755"/>
    </source>
</evidence>
<evidence type="ECO:0000256" key="1">
    <source>
        <dbReference type="ARBA" id="ARBA00009725"/>
    </source>
</evidence>
<evidence type="ECO:0000313" key="6">
    <source>
        <dbReference type="Proteomes" id="UP000886520"/>
    </source>
</evidence>
<sequence>MAEGFAERPSTAMHYFSQDFKWEDLRDEVQSRPKGSDDVLGNLPVVSLDHNVEAWKKFHHLHAKHAFFKERRYLVKEFPDLLASDRVLNILEVGCGTGSSVLPILRANKAAVVYACDCSESVLRRAHSLVQTTISSDGNCRFVPFLCDISIQRLPSWLCCSSCMDLEGIIHEDSISSENGERLHCINGIDIITMIFTLSSIPPHQMQHVIEECFSVLKPGGLVLFRDYGLYDMTMQRFSATQRVGEQLYQRGDGTLTFFFTPESLSNLFVQAGFVEEENYFCCVEVRNRRRELPMKRVWIHAKFIKPQSPS</sequence>
<evidence type="ECO:0000256" key="2">
    <source>
        <dbReference type="ARBA" id="ARBA00022603"/>
    </source>
</evidence>
<comment type="similarity">
    <text evidence="1 4">Belongs to the methyltransferase superfamily. METL family.</text>
</comment>
<keyword evidence="6" id="KW-1185">Reference proteome</keyword>
<comment type="caution">
    <text evidence="5">The sequence shown here is derived from an EMBL/GenBank/DDBJ whole genome shotgun (WGS) entry which is preliminary data.</text>
</comment>
<protein>
    <recommendedName>
        <fullName evidence="4">tRNA N(3)-methylcytidine methyltransferase</fullName>
        <ecNumber evidence="4">2.1.1.-</ecNumber>
    </recommendedName>
</protein>
<dbReference type="Pfam" id="PF13489">
    <property type="entry name" value="Methyltransf_23"/>
    <property type="match status" value="1"/>
</dbReference>
<dbReference type="InterPro" id="IPR029063">
    <property type="entry name" value="SAM-dependent_MTases_sf"/>
</dbReference>
<dbReference type="Gene3D" id="3.40.50.150">
    <property type="entry name" value="Vaccinia Virus protein VP39"/>
    <property type="match status" value="1"/>
</dbReference>
<gene>
    <name evidence="5" type="ORF">GOP47_0000011</name>
</gene>
<keyword evidence="3 4" id="KW-0808">Transferase</keyword>
<dbReference type="PIRSF" id="PIRSF037755">
    <property type="entry name" value="Mettl2_prd"/>
    <property type="match status" value="1"/>
</dbReference>
<dbReference type="GO" id="GO:0008757">
    <property type="term" value="F:S-adenosylmethionine-dependent methyltransferase activity"/>
    <property type="evidence" value="ECO:0007669"/>
    <property type="project" value="UniProtKB-ARBA"/>
</dbReference>
<proteinExistence type="inferred from homology"/>
<dbReference type="PANTHER" id="PTHR22809:SF14">
    <property type="entry name" value="TRNA N(3)-METHYLCYTIDINE METHYLTRANSFERASE"/>
    <property type="match status" value="1"/>
</dbReference>
<accession>A0A9D4ZSF9</accession>
<comment type="function">
    <text evidence="4">S-adenosyl-L-methionine-dependent methyltransferase.</text>
</comment>
<dbReference type="AlphaFoldDB" id="A0A9D4ZSF9"/>
<dbReference type="GO" id="GO:0032259">
    <property type="term" value="P:methylation"/>
    <property type="evidence" value="ECO:0007669"/>
    <property type="project" value="UniProtKB-KW"/>
</dbReference>
<name>A0A9D4ZSF9_ADICA</name>
<dbReference type="EC" id="2.1.1.-" evidence="4"/>
<dbReference type="Proteomes" id="UP000886520">
    <property type="component" value="Chromosome 1"/>
</dbReference>
<dbReference type="PANTHER" id="PTHR22809">
    <property type="entry name" value="METHYLTRANSFERASE-RELATED"/>
    <property type="match status" value="1"/>
</dbReference>
<keyword evidence="2 4" id="KW-0489">Methyltransferase</keyword>
<dbReference type="InterPro" id="IPR026113">
    <property type="entry name" value="METTL2/6/8-like"/>
</dbReference>